<comment type="caution">
    <text evidence="23">The sequence shown here is derived from an EMBL/GenBank/DDBJ whole genome shotgun (WGS) entry which is preliminary data.</text>
</comment>
<dbReference type="OrthoDB" id="1652964at2759"/>
<dbReference type="InterPro" id="IPR006203">
    <property type="entry name" value="GHMP_knse_ATP-bd_CS"/>
</dbReference>
<comment type="pathway">
    <text evidence="18 19">Isoprenoid biosynthesis; isopentenyl diphosphate biosynthesis via mevalonate pathway; isopentenyl diphosphate from (R)-mevalonate: step 1/3.</text>
</comment>
<evidence type="ECO:0000256" key="17">
    <source>
        <dbReference type="ARBA" id="ARBA00029310"/>
    </source>
</evidence>
<evidence type="ECO:0000256" key="4">
    <source>
        <dbReference type="ARBA" id="ARBA00022490"/>
    </source>
</evidence>
<reference evidence="23 24" key="1">
    <citation type="submission" date="2015-06" db="EMBL/GenBank/DDBJ databases">
        <title>Draft genome of the ant-associated black yeast Phialophora attae CBS 131958.</title>
        <authorList>
            <person name="Moreno L.F."/>
            <person name="Stielow B.J."/>
            <person name="de Hoog S."/>
            <person name="Vicente V.A."/>
            <person name="Weiss V.A."/>
            <person name="de Vries M."/>
            <person name="Cruz L.M."/>
            <person name="Souza E.M."/>
        </authorList>
    </citation>
    <scope>NUCLEOTIDE SEQUENCE [LARGE SCALE GENOMIC DNA]</scope>
    <source>
        <strain evidence="23 24">CBS 131958</strain>
    </source>
</reference>
<evidence type="ECO:0000256" key="8">
    <source>
        <dbReference type="ARBA" id="ARBA00022741"/>
    </source>
</evidence>
<dbReference type="InterPro" id="IPR020568">
    <property type="entry name" value="Ribosomal_Su5_D2-typ_SF"/>
</dbReference>
<evidence type="ECO:0000256" key="19">
    <source>
        <dbReference type="RuleBase" id="RU363087"/>
    </source>
</evidence>
<keyword evidence="11" id="KW-0460">Magnesium</keyword>
<feature type="region of interest" description="Disordered" evidence="20">
    <location>
        <begin position="1"/>
        <end position="20"/>
    </location>
</feature>
<evidence type="ECO:0000256" key="14">
    <source>
        <dbReference type="ARBA" id="ARBA00023098"/>
    </source>
</evidence>
<protein>
    <recommendedName>
        <fullName evidence="3 19">Mevalonate kinase</fullName>
        <shortName evidence="19">MK</shortName>
        <ecNumber evidence="3 19">2.7.1.36</ecNumber>
    </recommendedName>
</protein>
<dbReference type="NCBIfam" id="TIGR00549">
    <property type="entry name" value="mevalon_kin"/>
    <property type="match status" value="1"/>
</dbReference>
<dbReference type="GeneID" id="28735380"/>
<proteinExistence type="inferred from homology"/>
<keyword evidence="10 19" id="KW-0067">ATP-binding</keyword>
<dbReference type="UniPathway" id="UPA00057">
    <property type="reaction ID" value="UER00098"/>
</dbReference>
<evidence type="ECO:0000256" key="5">
    <source>
        <dbReference type="ARBA" id="ARBA00022516"/>
    </source>
</evidence>
<keyword evidence="12 19" id="KW-0752">Steroid biosynthesis</keyword>
<evidence type="ECO:0000256" key="18">
    <source>
        <dbReference type="ARBA" id="ARBA00029438"/>
    </source>
</evidence>
<evidence type="ECO:0000256" key="20">
    <source>
        <dbReference type="SAM" id="MobiDB-lite"/>
    </source>
</evidence>
<keyword evidence="24" id="KW-1185">Reference proteome</keyword>
<sequence>MNGVNGHANGRPGLNGSSRKESSVMAPAFMVSAPGKVIVFGEHAVVHGKAAMAAAVSLRTYLLVTSRSKSHRTVQLVFPDVGLDHTWDIDELPWDIFTTGKARKPKYYDLVTSLDESIVKAIQPFIDEVSPSESQEKRKVQQAAASAFLYLFMCLGSPSSHACIYTLRSTLPIGAGLGSSASICVCFSAALLKQIHVLAGPHQDQPEEEVDTQLDRINKWAFVGEMCIHGNPSGVDNTVSTRGKAVLFKRVDYTKPPRATPLKDFPELPLLLINTKQPRSTATEVAKVGHLKKKYPDVAEQALDSIDKVTMSAYNLITSEDFDNKSESNIEHLGDLFRINHGLLVSLGVSHPKLEHIRELVDYADVGWTKLTGAGGGGCAITLLKPDVSRAQLDSLNESFAKAGFEQYKTTLGGDGVGILYPAVLRNGSTEKGGEEIDQHKFLMAEDEEALETLVGVGIREKRSEWKFFHL</sequence>
<evidence type="ECO:0000256" key="11">
    <source>
        <dbReference type="ARBA" id="ARBA00022842"/>
    </source>
</evidence>
<dbReference type="Gene3D" id="3.30.70.890">
    <property type="entry name" value="GHMP kinase, C-terminal domain"/>
    <property type="match status" value="1"/>
</dbReference>
<evidence type="ECO:0000259" key="21">
    <source>
        <dbReference type="Pfam" id="PF00288"/>
    </source>
</evidence>
<evidence type="ECO:0000256" key="13">
    <source>
        <dbReference type="ARBA" id="ARBA00023011"/>
    </source>
</evidence>
<dbReference type="PRINTS" id="PR00959">
    <property type="entry name" value="MEVGALKINASE"/>
</dbReference>
<keyword evidence="6 19" id="KW-0808">Transferase</keyword>
<keyword evidence="14 19" id="KW-0443">Lipid metabolism</keyword>
<name>A0A0N1HI28_9EURO</name>
<dbReference type="GO" id="GO:0006696">
    <property type="term" value="P:ergosterol biosynthetic process"/>
    <property type="evidence" value="ECO:0007669"/>
    <property type="project" value="TreeGrafter"/>
</dbReference>
<dbReference type="RefSeq" id="XP_018005838.1">
    <property type="nucleotide sequence ID" value="XM_018143511.1"/>
</dbReference>
<keyword evidence="4 19" id="KW-0963">Cytoplasm</keyword>
<evidence type="ECO:0000313" key="23">
    <source>
        <dbReference type="EMBL" id="KPI45875.1"/>
    </source>
</evidence>
<evidence type="ECO:0000256" key="15">
    <source>
        <dbReference type="ARBA" id="ARBA00023166"/>
    </source>
</evidence>
<evidence type="ECO:0000256" key="10">
    <source>
        <dbReference type="ARBA" id="ARBA00022840"/>
    </source>
</evidence>
<dbReference type="GO" id="GO:0019287">
    <property type="term" value="P:isopentenyl diphosphate biosynthetic process, mevalonate pathway"/>
    <property type="evidence" value="ECO:0007669"/>
    <property type="project" value="UniProtKB-UniPathway"/>
</dbReference>
<keyword evidence="9 19" id="KW-0418">Kinase</keyword>
<dbReference type="Pfam" id="PF00288">
    <property type="entry name" value="GHMP_kinases_N"/>
    <property type="match status" value="1"/>
</dbReference>
<comment type="catalytic activity">
    <reaction evidence="17">
        <text>(R)-mevalonate + ATP = (R)-5-phosphomevalonate + ADP + H(+)</text>
        <dbReference type="Rhea" id="RHEA:17065"/>
        <dbReference type="ChEBI" id="CHEBI:15378"/>
        <dbReference type="ChEBI" id="CHEBI:30616"/>
        <dbReference type="ChEBI" id="CHEBI:36464"/>
        <dbReference type="ChEBI" id="CHEBI:58146"/>
        <dbReference type="ChEBI" id="CHEBI:456216"/>
        <dbReference type="EC" id="2.7.1.36"/>
    </reaction>
    <physiologicalReaction direction="left-to-right" evidence="17">
        <dbReference type="Rhea" id="RHEA:17066"/>
    </physiologicalReaction>
</comment>
<dbReference type="GO" id="GO:0004496">
    <property type="term" value="F:mevalonate kinase activity"/>
    <property type="evidence" value="ECO:0007669"/>
    <property type="project" value="UniProtKB-EC"/>
</dbReference>
<dbReference type="InterPro" id="IPR006205">
    <property type="entry name" value="Mev_gal_kin"/>
</dbReference>
<dbReference type="FunFam" id="3.30.70.890:FF:000003">
    <property type="entry name" value="Mevalonate kinase"/>
    <property type="match status" value="1"/>
</dbReference>
<dbReference type="InterPro" id="IPR014721">
    <property type="entry name" value="Ribsml_uS5_D2-typ_fold_subgr"/>
</dbReference>
<dbReference type="GO" id="GO:0005524">
    <property type="term" value="F:ATP binding"/>
    <property type="evidence" value="ECO:0007669"/>
    <property type="project" value="UniProtKB-KW"/>
</dbReference>
<dbReference type="STRING" id="1664694.A0A0N1HI28"/>
<dbReference type="GO" id="GO:0046872">
    <property type="term" value="F:metal ion binding"/>
    <property type="evidence" value="ECO:0007669"/>
    <property type="project" value="UniProtKB-KW"/>
</dbReference>
<evidence type="ECO:0000256" key="3">
    <source>
        <dbReference type="ARBA" id="ARBA00012103"/>
    </source>
</evidence>
<keyword evidence="7" id="KW-0479">Metal-binding</keyword>
<dbReference type="EMBL" id="LFJN01000001">
    <property type="protein sequence ID" value="KPI45875.1"/>
    <property type="molecule type" value="Genomic_DNA"/>
</dbReference>
<comment type="subcellular location">
    <subcellularLocation>
        <location evidence="1 19">Cytoplasm</location>
    </subcellularLocation>
</comment>
<dbReference type="InterPro" id="IPR036554">
    <property type="entry name" value="GHMP_kinase_C_sf"/>
</dbReference>
<evidence type="ECO:0000256" key="7">
    <source>
        <dbReference type="ARBA" id="ARBA00022723"/>
    </source>
</evidence>
<keyword evidence="8 19" id="KW-0547">Nucleotide-binding</keyword>
<keyword evidence="5 19" id="KW-0444">Lipid biosynthesis</keyword>
<dbReference type="SUPFAM" id="SSF54211">
    <property type="entry name" value="Ribosomal protein S5 domain 2-like"/>
    <property type="match status" value="1"/>
</dbReference>
<comment type="function">
    <text evidence="19">Mevalonate kinase; part of the second module of ergosterol biosynthesis pathway that includes the middle steps of the pathway. The second module is carried out in the vacuole and involves the formation of farnesyl diphosphate, which is also an important intermediate in the biosynthesis of ubiquinone, dolichol, heme and prenylated proteins.</text>
</comment>
<feature type="domain" description="GHMP kinase C-terminal" evidence="22">
    <location>
        <begin position="328"/>
        <end position="399"/>
    </location>
</feature>
<dbReference type="PROSITE" id="PS00627">
    <property type="entry name" value="GHMP_KINASES_ATP"/>
    <property type="match status" value="1"/>
</dbReference>
<dbReference type="Gene3D" id="3.30.230.10">
    <property type="match status" value="1"/>
</dbReference>
<accession>A0A0N1HI28</accession>
<dbReference type="VEuPathDB" id="FungiDB:AB675_345"/>
<evidence type="ECO:0000256" key="12">
    <source>
        <dbReference type="ARBA" id="ARBA00022955"/>
    </source>
</evidence>
<dbReference type="Proteomes" id="UP000038010">
    <property type="component" value="Unassembled WGS sequence"/>
</dbReference>
<evidence type="ECO:0000259" key="22">
    <source>
        <dbReference type="Pfam" id="PF08544"/>
    </source>
</evidence>
<dbReference type="FunFam" id="3.30.230.10:FF:000027">
    <property type="entry name" value="Mevalonate kinase"/>
    <property type="match status" value="1"/>
</dbReference>
<evidence type="ECO:0000256" key="16">
    <source>
        <dbReference type="ARBA" id="ARBA00023221"/>
    </source>
</evidence>
<dbReference type="PANTHER" id="PTHR43290">
    <property type="entry name" value="MEVALONATE KINASE"/>
    <property type="match status" value="1"/>
</dbReference>
<evidence type="ECO:0000256" key="2">
    <source>
        <dbReference type="ARBA" id="ARBA00006495"/>
    </source>
</evidence>
<organism evidence="23 24">
    <name type="scientific">Cyphellophora attinorum</name>
    <dbReference type="NCBI Taxonomy" id="1664694"/>
    <lineage>
        <taxon>Eukaryota</taxon>
        <taxon>Fungi</taxon>
        <taxon>Dikarya</taxon>
        <taxon>Ascomycota</taxon>
        <taxon>Pezizomycotina</taxon>
        <taxon>Eurotiomycetes</taxon>
        <taxon>Chaetothyriomycetidae</taxon>
        <taxon>Chaetothyriales</taxon>
        <taxon>Cyphellophoraceae</taxon>
        <taxon>Cyphellophora</taxon>
    </lineage>
</organism>
<dbReference type="InterPro" id="IPR013750">
    <property type="entry name" value="GHMP_kinase_C_dom"/>
</dbReference>
<dbReference type="GO" id="GO:0005829">
    <property type="term" value="C:cytosol"/>
    <property type="evidence" value="ECO:0007669"/>
    <property type="project" value="TreeGrafter"/>
</dbReference>
<dbReference type="AlphaFoldDB" id="A0A0N1HI28"/>
<comment type="similarity">
    <text evidence="2 19">Belongs to the GHMP kinase family. Mevalonate kinase subfamily.</text>
</comment>
<keyword evidence="13 19" id="KW-0756">Sterol biosynthesis</keyword>
<keyword evidence="15 19" id="KW-1207">Sterol metabolism</keyword>
<dbReference type="SUPFAM" id="SSF55060">
    <property type="entry name" value="GHMP Kinase, C-terminal domain"/>
    <property type="match status" value="1"/>
</dbReference>
<evidence type="ECO:0000256" key="6">
    <source>
        <dbReference type="ARBA" id="ARBA00022679"/>
    </source>
</evidence>
<evidence type="ECO:0000256" key="9">
    <source>
        <dbReference type="ARBA" id="ARBA00022777"/>
    </source>
</evidence>
<evidence type="ECO:0000313" key="24">
    <source>
        <dbReference type="Proteomes" id="UP000038010"/>
    </source>
</evidence>
<dbReference type="EC" id="2.7.1.36" evidence="3 19"/>
<gene>
    <name evidence="23" type="ORF">AB675_345</name>
</gene>
<feature type="domain" description="GHMP kinase N-terminal" evidence="21">
    <location>
        <begin position="164"/>
        <end position="241"/>
    </location>
</feature>
<dbReference type="PANTHER" id="PTHR43290:SF2">
    <property type="entry name" value="MEVALONATE KINASE"/>
    <property type="match status" value="1"/>
</dbReference>
<evidence type="ECO:0000256" key="1">
    <source>
        <dbReference type="ARBA" id="ARBA00004496"/>
    </source>
</evidence>
<dbReference type="InterPro" id="IPR006204">
    <property type="entry name" value="GHMP_kinase_N_dom"/>
</dbReference>
<keyword evidence="16 19" id="KW-0753">Steroid metabolism</keyword>
<dbReference type="Pfam" id="PF08544">
    <property type="entry name" value="GHMP_kinases_C"/>
    <property type="match status" value="1"/>
</dbReference>